<organism evidence="2 3">
    <name type="scientific">Micromonospora yangpuensis</name>
    <dbReference type="NCBI Taxonomy" id="683228"/>
    <lineage>
        <taxon>Bacteria</taxon>
        <taxon>Bacillati</taxon>
        <taxon>Actinomycetota</taxon>
        <taxon>Actinomycetes</taxon>
        <taxon>Micromonosporales</taxon>
        <taxon>Micromonosporaceae</taxon>
        <taxon>Micromonospora</taxon>
    </lineage>
</organism>
<dbReference type="EMBL" id="FMIA01000002">
    <property type="protein sequence ID" value="SCL62855.1"/>
    <property type="molecule type" value="Genomic_DNA"/>
</dbReference>
<evidence type="ECO:0000256" key="1">
    <source>
        <dbReference type="SAM" id="MobiDB-lite"/>
    </source>
</evidence>
<proteinExistence type="predicted"/>
<feature type="region of interest" description="Disordered" evidence="1">
    <location>
        <begin position="143"/>
        <end position="194"/>
    </location>
</feature>
<reference evidence="3" key="1">
    <citation type="submission" date="2016-06" db="EMBL/GenBank/DDBJ databases">
        <authorList>
            <person name="Varghese N."/>
            <person name="Submissions Spin"/>
        </authorList>
    </citation>
    <scope>NUCLEOTIDE SEQUENCE [LARGE SCALE GENOMIC DNA]</scope>
    <source>
        <strain evidence="3">DSM 45577</strain>
    </source>
</reference>
<feature type="region of interest" description="Disordered" evidence="1">
    <location>
        <begin position="82"/>
        <end position="113"/>
    </location>
</feature>
<dbReference type="AlphaFoldDB" id="A0A1C6V9B1"/>
<name>A0A1C6V9B1_9ACTN</name>
<protein>
    <submittedName>
        <fullName evidence="2">Uncharacterized protein</fullName>
    </submittedName>
</protein>
<evidence type="ECO:0000313" key="2">
    <source>
        <dbReference type="EMBL" id="SCL62855.1"/>
    </source>
</evidence>
<dbReference type="RefSeq" id="WP_091443512.1">
    <property type="nucleotide sequence ID" value="NZ_BMMJ01000012.1"/>
</dbReference>
<evidence type="ECO:0000313" key="3">
    <source>
        <dbReference type="Proteomes" id="UP000198937"/>
    </source>
</evidence>
<keyword evidence="3" id="KW-1185">Reference proteome</keyword>
<gene>
    <name evidence="2" type="ORF">GA0070617_5040</name>
</gene>
<sequence>MDRKDITDPINHPRYGNLADPQVWAEMERRLASWDKQLGWRLPQLERAGENPKYDAFAQNLFRYANSLTAAMQAADEAMNRQQTAVDTAAAASLRGPQQPHPQAGTGTPQPAPKRVRIEDLLEQPAPKRVRIEDLPLSPSTAAVAGLRHGGAGAGAGTGSTVDTTSYRAPATHGDPRHQGPGGTTAPQPAPGRR</sequence>
<feature type="compositionally biased region" description="Gly residues" evidence="1">
    <location>
        <begin position="148"/>
        <end position="158"/>
    </location>
</feature>
<dbReference type="Proteomes" id="UP000198937">
    <property type="component" value="Unassembled WGS sequence"/>
</dbReference>
<accession>A0A1C6V9B1</accession>